<dbReference type="InterPro" id="IPR002223">
    <property type="entry name" value="Kunitz_BPTI"/>
</dbReference>
<evidence type="ECO:0000256" key="1">
    <source>
        <dbReference type="ARBA" id="ARBA00023157"/>
    </source>
</evidence>
<keyword evidence="1" id="KW-1015">Disulfide bond</keyword>
<dbReference type="AlphaFoldDB" id="A0A3B5LNY7"/>
<organism evidence="4 5">
    <name type="scientific">Xiphophorus couchianus</name>
    <name type="common">Monterrey platyfish</name>
    <dbReference type="NCBI Taxonomy" id="32473"/>
    <lineage>
        <taxon>Eukaryota</taxon>
        <taxon>Metazoa</taxon>
        <taxon>Chordata</taxon>
        <taxon>Craniata</taxon>
        <taxon>Vertebrata</taxon>
        <taxon>Euteleostomi</taxon>
        <taxon>Actinopterygii</taxon>
        <taxon>Neopterygii</taxon>
        <taxon>Teleostei</taxon>
        <taxon>Neoteleostei</taxon>
        <taxon>Acanthomorphata</taxon>
        <taxon>Ovalentaria</taxon>
        <taxon>Atherinomorphae</taxon>
        <taxon>Cyprinodontiformes</taxon>
        <taxon>Poeciliidae</taxon>
        <taxon>Poeciliinae</taxon>
        <taxon>Xiphophorus</taxon>
    </lineage>
</organism>
<sequence>MKVKLRGLLLFLSSICKELSSVSRPNLNLDPGPCRDYVVKWYYDATSNSCAQFWFGSCQGNQNRFDTEKKCRETCVKV</sequence>
<dbReference type="Gene3D" id="4.10.410.10">
    <property type="entry name" value="Pancreatic trypsin inhibitor Kunitz domain"/>
    <property type="match status" value="1"/>
</dbReference>
<dbReference type="Proteomes" id="UP000261380">
    <property type="component" value="Unplaced"/>
</dbReference>
<keyword evidence="2" id="KW-0732">Signal</keyword>
<name>A0A3B5LNY7_9TELE</name>
<dbReference type="GO" id="GO:0004867">
    <property type="term" value="F:serine-type endopeptidase inhibitor activity"/>
    <property type="evidence" value="ECO:0007669"/>
    <property type="project" value="InterPro"/>
</dbReference>
<feature type="chain" id="PRO_5017330597" description="BPTI/Kunitz inhibitor domain-containing protein" evidence="2">
    <location>
        <begin position="22"/>
        <end position="78"/>
    </location>
</feature>
<dbReference type="GeneTree" id="ENSGT01090000260131"/>
<keyword evidence="5" id="KW-1185">Reference proteome</keyword>
<dbReference type="SUPFAM" id="SSF57362">
    <property type="entry name" value="BPTI-like"/>
    <property type="match status" value="1"/>
</dbReference>
<dbReference type="InterPro" id="IPR050098">
    <property type="entry name" value="TFPI/VKTCI-like"/>
</dbReference>
<evidence type="ECO:0000259" key="3">
    <source>
        <dbReference type="PROSITE" id="PS50279"/>
    </source>
</evidence>
<evidence type="ECO:0000256" key="2">
    <source>
        <dbReference type="SAM" id="SignalP"/>
    </source>
</evidence>
<dbReference type="InterPro" id="IPR036880">
    <property type="entry name" value="Kunitz_BPTI_sf"/>
</dbReference>
<dbReference type="Pfam" id="PF00014">
    <property type="entry name" value="Kunitz_BPTI"/>
    <property type="match status" value="1"/>
</dbReference>
<dbReference type="FunFam" id="4.10.410.10:FF:000020">
    <property type="entry name" value="Collagen, type VI, alpha 3"/>
    <property type="match status" value="1"/>
</dbReference>
<dbReference type="PROSITE" id="PS50279">
    <property type="entry name" value="BPTI_KUNITZ_2"/>
    <property type="match status" value="1"/>
</dbReference>
<dbReference type="PRINTS" id="PR00759">
    <property type="entry name" value="BASICPTASE"/>
</dbReference>
<dbReference type="GO" id="GO:0005615">
    <property type="term" value="C:extracellular space"/>
    <property type="evidence" value="ECO:0007669"/>
    <property type="project" value="TreeGrafter"/>
</dbReference>
<proteinExistence type="predicted"/>
<dbReference type="PANTHER" id="PTHR10083">
    <property type="entry name" value="KUNITZ-TYPE PROTEASE INHIBITOR-RELATED"/>
    <property type="match status" value="1"/>
</dbReference>
<feature type="signal peptide" evidence="2">
    <location>
        <begin position="1"/>
        <end position="21"/>
    </location>
</feature>
<evidence type="ECO:0000313" key="4">
    <source>
        <dbReference type="Ensembl" id="ENSXCOP00000009564.1"/>
    </source>
</evidence>
<reference evidence="4" key="1">
    <citation type="submission" date="2025-08" db="UniProtKB">
        <authorList>
            <consortium name="Ensembl"/>
        </authorList>
    </citation>
    <scope>IDENTIFICATION</scope>
</reference>
<accession>A0A3B5LNY7</accession>
<protein>
    <recommendedName>
        <fullName evidence="3">BPTI/Kunitz inhibitor domain-containing protein</fullName>
    </recommendedName>
</protein>
<dbReference type="PANTHER" id="PTHR10083:SF375">
    <property type="entry name" value="BPTI_KUNITZ INHIBITOR DOMAIN-CONTAINING PROTEIN"/>
    <property type="match status" value="1"/>
</dbReference>
<feature type="domain" description="BPTI/Kunitz inhibitor" evidence="3">
    <location>
        <begin position="25"/>
        <end position="75"/>
    </location>
</feature>
<evidence type="ECO:0000313" key="5">
    <source>
        <dbReference type="Proteomes" id="UP000261380"/>
    </source>
</evidence>
<dbReference type="Ensembl" id="ENSXCOT00000009676.1">
    <property type="protein sequence ID" value="ENSXCOP00000009564.1"/>
    <property type="gene ID" value="ENSXCOG00000007284.1"/>
</dbReference>
<dbReference type="SMART" id="SM00131">
    <property type="entry name" value="KU"/>
    <property type="match status" value="1"/>
</dbReference>
<reference evidence="4" key="2">
    <citation type="submission" date="2025-09" db="UniProtKB">
        <authorList>
            <consortium name="Ensembl"/>
        </authorList>
    </citation>
    <scope>IDENTIFICATION</scope>
</reference>